<feature type="domain" description="EF-hand" evidence="4">
    <location>
        <begin position="211"/>
        <end position="246"/>
    </location>
</feature>
<dbReference type="SUPFAM" id="SSF47473">
    <property type="entry name" value="EF-hand"/>
    <property type="match status" value="1"/>
</dbReference>
<dbReference type="InterPro" id="IPR018247">
    <property type="entry name" value="EF_Hand_1_Ca_BS"/>
</dbReference>
<dbReference type="InterPro" id="IPR002048">
    <property type="entry name" value="EF_hand_dom"/>
</dbReference>
<dbReference type="AlphaFoldDB" id="A0AAD1XG89"/>
<dbReference type="InterPro" id="IPR011992">
    <property type="entry name" value="EF-hand-dom_pair"/>
</dbReference>
<name>A0AAD1XG89_EUPCR</name>
<dbReference type="PANTHER" id="PTHR34524:SF6">
    <property type="entry name" value="CALCYPHOSINE LIKE"/>
    <property type="match status" value="1"/>
</dbReference>
<dbReference type="Gene3D" id="1.10.238.10">
    <property type="entry name" value="EF-hand"/>
    <property type="match status" value="2"/>
</dbReference>
<organism evidence="5 6">
    <name type="scientific">Euplotes crassus</name>
    <dbReference type="NCBI Taxonomy" id="5936"/>
    <lineage>
        <taxon>Eukaryota</taxon>
        <taxon>Sar</taxon>
        <taxon>Alveolata</taxon>
        <taxon>Ciliophora</taxon>
        <taxon>Intramacronucleata</taxon>
        <taxon>Spirotrichea</taxon>
        <taxon>Hypotrichia</taxon>
        <taxon>Euplotida</taxon>
        <taxon>Euplotidae</taxon>
        <taxon>Moneuplotes</taxon>
    </lineage>
</organism>
<keyword evidence="3" id="KW-0106">Calcium</keyword>
<dbReference type="Pfam" id="PF13499">
    <property type="entry name" value="EF-hand_7"/>
    <property type="match status" value="1"/>
</dbReference>
<dbReference type="PROSITE" id="PS50222">
    <property type="entry name" value="EF_HAND_2"/>
    <property type="match status" value="3"/>
</dbReference>
<dbReference type="PROSITE" id="PS00018">
    <property type="entry name" value="EF_HAND_1"/>
    <property type="match status" value="2"/>
</dbReference>
<dbReference type="EMBL" id="CAMPGE010012727">
    <property type="protein sequence ID" value="CAI2371488.1"/>
    <property type="molecule type" value="Genomic_DNA"/>
</dbReference>
<evidence type="ECO:0000313" key="5">
    <source>
        <dbReference type="EMBL" id="CAI2371488.1"/>
    </source>
</evidence>
<keyword evidence="2" id="KW-0677">Repeat</keyword>
<proteinExistence type="predicted"/>
<gene>
    <name evidence="5" type="ORF">ECRASSUSDP1_LOCUS12811</name>
</gene>
<dbReference type="Proteomes" id="UP001295684">
    <property type="component" value="Unassembled WGS sequence"/>
</dbReference>
<keyword evidence="1" id="KW-0479">Metal-binding</keyword>
<dbReference type="PANTHER" id="PTHR34524">
    <property type="entry name" value="CALCYPHOSIN"/>
    <property type="match status" value="1"/>
</dbReference>
<sequence length="319" mass="36852">MLSEDSIENLKSFFIATADHELAIEKQRQYLARLGCTDGSQEVADGEFEPYATFVRLDRENKGYLSPKDFYNFMQENGFDHVTMKDCQYLVKYFDSDEDGVLNYTDYMQLVITCDDTYLRAVVTQRDPYGVNPDEYLSPILERELAILFEKEFAYHREISIICSRTKETPGFSYDKAFIEICNYGYSDEDGYESIDHTSIDNFLRKNGFASTEEELTAIVRRIDVSADGRCSYNEFEESLKPVVLDEPSEYESAPKLSNPSRVKIENLRAGGYMFPAETSHDSRGKESTYAFKDSNFSKKYLPEELPISSSYYKNRFSD</sequence>
<evidence type="ECO:0000313" key="6">
    <source>
        <dbReference type="Proteomes" id="UP001295684"/>
    </source>
</evidence>
<evidence type="ECO:0000256" key="3">
    <source>
        <dbReference type="ARBA" id="ARBA00022837"/>
    </source>
</evidence>
<feature type="domain" description="EF-hand" evidence="4">
    <location>
        <begin position="82"/>
        <end position="117"/>
    </location>
</feature>
<keyword evidence="6" id="KW-1185">Reference proteome</keyword>
<evidence type="ECO:0000256" key="1">
    <source>
        <dbReference type="ARBA" id="ARBA00022723"/>
    </source>
</evidence>
<reference evidence="5" key="1">
    <citation type="submission" date="2023-07" db="EMBL/GenBank/DDBJ databases">
        <authorList>
            <consortium name="AG Swart"/>
            <person name="Singh M."/>
            <person name="Singh A."/>
            <person name="Seah K."/>
            <person name="Emmerich C."/>
        </authorList>
    </citation>
    <scope>NUCLEOTIDE SEQUENCE</scope>
    <source>
        <strain evidence="5">DP1</strain>
    </source>
</reference>
<accession>A0AAD1XG89</accession>
<dbReference type="InterPro" id="IPR051581">
    <property type="entry name" value="Ca-bind"/>
</dbReference>
<protein>
    <recommendedName>
        <fullName evidence="4">EF-hand domain-containing protein</fullName>
    </recommendedName>
</protein>
<comment type="caution">
    <text evidence="5">The sequence shown here is derived from an EMBL/GenBank/DDBJ whole genome shotgun (WGS) entry which is preliminary data.</text>
</comment>
<dbReference type="GO" id="GO:0005509">
    <property type="term" value="F:calcium ion binding"/>
    <property type="evidence" value="ECO:0007669"/>
    <property type="project" value="InterPro"/>
</dbReference>
<evidence type="ECO:0000259" key="4">
    <source>
        <dbReference type="PROSITE" id="PS50222"/>
    </source>
</evidence>
<evidence type="ECO:0000256" key="2">
    <source>
        <dbReference type="ARBA" id="ARBA00022737"/>
    </source>
</evidence>
<feature type="domain" description="EF-hand" evidence="4">
    <location>
        <begin position="45"/>
        <end position="80"/>
    </location>
</feature>